<gene>
    <name evidence="4" type="ORF">R7226_18335</name>
</gene>
<dbReference type="SUPFAM" id="SSF89733">
    <property type="entry name" value="L-sulfolactate dehydrogenase-like"/>
    <property type="match status" value="1"/>
</dbReference>
<dbReference type="EMBL" id="JAWSTH010000052">
    <property type="protein sequence ID" value="MDW5596312.1"/>
    <property type="molecule type" value="Genomic_DNA"/>
</dbReference>
<dbReference type="Proteomes" id="UP001284601">
    <property type="component" value="Unassembled WGS sequence"/>
</dbReference>
<reference evidence="4 5" key="2">
    <citation type="submission" date="2023-10" db="EMBL/GenBank/DDBJ databases">
        <authorList>
            <person name="Han X.F."/>
        </authorList>
    </citation>
    <scope>NUCLEOTIDE SEQUENCE [LARGE SCALE GENOMIC DNA]</scope>
    <source>
        <strain evidence="4 5">KCTC 39840</strain>
    </source>
</reference>
<reference evidence="5" key="1">
    <citation type="submission" date="2023-07" db="EMBL/GenBank/DDBJ databases">
        <title>Conexibacter stalactiti sp. nov., isolated from stalactites in a lava cave and emended description of the genus Conexibacter.</title>
        <authorList>
            <person name="Lee S.D."/>
        </authorList>
    </citation>
    <scope>NUCLEOTIDE SEQUENCE [LARGE SCALE GENOMIC DNA]</scope>
    <source>
        <strain evidence="5">KCTC 39840</strain>
    </source>
</reference>
<evidence type="ECO:0000313" key="4">
    <source>
        <dbReference type="EMBL" id="MDW5596312.1"/>
    </source>
</evidence>
<dbReference type="PANTHER" id="PTHR11091:SF0">
    <property type="entry name" value="MALATE DEHYDROGENASE"/>
    <property type="match status" value="1"/>
</dbReference>
<comment type="similarity">
    <text evidence="1">Belongs to the LDH2/MDH2 oxidoreductase family.</text>
</comment>
<name>A0ABU4HSL5_9ACTN</name>
<dbReference type="Pfam" id="PF02615">
    <property type="entry name" value="Ldh_2"/>
    <property type="match status" value="1"/>
</dbReference>
<dbReference type="Gene3D" id="1.10.1530.10">
    <property type="match status" value="1"/>
</dbReference>
<evidence type="ECO:0000313" key="5">
    <source>
        <dbReference type="Proteomes" id="UP001284601"/>
    </source>
</evidence>
<proteinExistence type="inferred from homology"/>
<dbReference type="InterPro" id="IPR043143">
    <property type="entry name" value="Mal/L-sulf/L-lact_DH-like_NADP"/>
</dbReference>
<accession>A0ABU4HSL5</accession>
<dbReference type="InterPro" id="IPR043144">
    <property type="entry name" value="Mal/L-sulf/L-lact_DH-like_ah"/>
</dbReference>
<sequence length="370" mass="36817">MPGPTLTSPSWLVERLAAVFAGAGLERAAATTVATALIDADMRGIPSHGSLLVPMYVERIVSGSVTTLTSAEPVADFGAVAVLDGGHALGVLTADQAMALAIEKARDHGLGAVAVRRAFHFGGAFRYVQSAAEAGMIGVAAANTRPLMPAPGGAHAVVGNNPLAIGVPRAGGEPLVLDMALSEAALGKIRLAAQEGREIPATWATAADGTPTTDPAAAIAGLLLPAAGHKGYGLALMVDVLTGVLSGGSYGGAVRGLYADTAVPNDCAHFFLALDVTRFGSDLDGFAARVADLSQQVTSPPAAPGVERLLVPGQLEAERHAAAEAQGVALDASVLERLRAAAESVGVELGDPAPAAPGGPAPADPTGAPA</sequence>
<dbReference type="PANTHER" id="PTHR11091">
    <property type="entry name" value="OXIDOREDUCTASE-RELATED"/>
    <property type="match status" value="1"/>
</dbReference>
<evidence type="ECO:0000256" key="1">
    <source>
        <dbReference type="ARBA" id="ARBA00006056"/>
    </source>
</evidence>
<organism evidence="4 5">
    <name type="scientific">Conexibacter stalactiti</name>
    <dbReference type="NCBI Taxonomy" id="1940611"/>
    <lineage>
        <taxon>Bacteria</taxon>
        <taxon>Bacillati</taxon>
        <taxon>Actinomycetota</taxon>
        <taxon>Thermoleophilia</taxon>
        <taxon>Solirubrobacterales</taxon>
        <taxon>Conexibacteraceae</taxon>
        <taxon>Conexibacter</taxon>
    </lineage>
</organism>
<evidence type="ECO:0000256" key="3">
    <source>
        <dbReference type="SAM" id="MobiDB-lite"/>
    </source>
</evidence>
<dbReference type="Gene3D" id="3.30.1370.60">
    <property type="entry name" value="Hypothetical oxidoreductase yiak, domain 2"/>
    <property type="match status" value="1"/>
</dbReference>
<keyword evidence="2" id="KW-0560">Oxidoreductase</keyword>
<keyword evidence="5" id="KW-1185">Reference proteome</keyword>
<protein>
    <submittedName>
        <fullName evidence="4">Ldh family oxidoreductase</fullName>
    </submittedName>
</protein>
<dbReference type="InterPro" id="IPR036111">
    <property type="entry name" value="Mal/L-sulfo/L-lacto_DH-like_sf"/>
</dbReference>
<dbReference type="RefSeq" id="WP_318598694.1">
    <property type="nucleotide sequence ID" value="NZ_JAWSTH010000052.1"/>
</dbReference>
<evidence type="ECO:0000256" key="2">
    <source>
        <dbReference type="ARBA" id="ARBA00023002"/>
    </source>
</evidence>
<feature type="compositionally biased region" description="Pro residues" evidence="3">
    <location>
        <begin position="354"/>
        <end position="363"/>
    </location>
</feature>
<dbReference type="InterPro" id="IPR003767">
    <property type="entry name" value="Malate/L-lactate_DH-like"/>
</dbReference>
<comment type="caution">
    <text evidence="4">The sequence shown here is derived from an EMBL/GenBank/DDBJ whole genome shotgun (WGS) entry which is preliminary data.</text>
</comment>
<feature type="region of interest" description="Disordered" evidence="3">
    <location>
        <begin position="346"/>
        <end position="370"/>
    </location>
</feature>